<keyword evidence="3 7" id="KW-1003">Cell membrane</keyword>
<evidence type="ECO:0000256" key="8">
    <source>
        <dbReference type="SAM" id="MobiDB-lite"/>
    </source>
</evidence>
<evidence type="ECO:0000256" key="6">
    <source>
        <dbReference type="ARBA" id="ARBA00023136"/>
    </source>
</evidence>
<dbReference type="PANTHER" id="PTHR13084:SF6">
    <property type="entry name" value="SODIUM_POTASSIUM-TRANSPORTING ATPASE SUBUNIT BETA-1-INTERACTING PROTEIN"/>
    <property type="match status" value="1"/>
</dbReference>
<feature type="compositionally biased region" description="Polar residues" evidence="8">
    <location>
        <begin position="516"/>
        <end position="528"/>
    </location>
</feature>
<dbReference type="GO" id="GO:0005886">
    <property type="term" value="C:plasma membrane"/>
    <property type="evidence" value="ECO:0007669"/>
    <property type="project" value="UniProtKB-SubCell"/>
</dbReference>
<protein>
    <recommendedName>
        <fullName evidence="7">Sodium/potassium-transporting ATPase subunit beta-1-interacting protein</fullName>
        <shortName evidence="7">Na(+)/K(+)-transporting ATPase subunit beta-1-interacting protein</shortName>
    </recommendedName>
</protein>
<gene>
    <name evidence="9" type="ORF">TMSB3V08_LOCUS8089</name>
</gene>
<evidence type="ECO:0000256" key="2">
    <source>
        <dbReference type="ARBA" id="ARBA00006364"/>
    </source>
</evidence>
<feature type="compositionally biased region" description="Polar residues" evidence="8">
    <location>
        <begin position="535"/>
        <end position="567"/>
    </location>
</feature>
<dbReference type="AlphaFoldDB" id="A0A7R9HSU0"/>
<evidence type="ECO:0000256" key="3">
    <source>
        <dbReference type="ARBA" id="ARBA00022475"/>
    </source>
</evidence>
<dbReference type="PANTHER" id="PTHR13084">
    <property type="entry name" value="T-CELL LYMPHOMA BREAKPOINT-ASSOCIATED TARGET 1-RELATED"/>
    <property type="match status" value="1"/>
</dbReference>
<comment type="caution">
    <text evidence="7">Lacks conserved residue(s) required for the propagation of feature annotation.</text>
</comment>
<evidence type="ECO:0000256" key="7">
    <source>
        <dbReference type="RuleBase" id="RU368041"/>
    </source>
</evidence>
<comment type="similarity">
    <text evidence="2 7">Belongs to the NKAIN family.</text>
</comment>
<evidence type="ECO:0000313" key="9">
    <source>
        <dbReference type="EMBL" id="CAD7431351.1"/>
    </source>
</evidence>
<organism evidence="9">
    <name type="scientific">Timema monikensis</name>
    <dbReference type="NCBI Taxonomy" id="170555"/>
    <lineage>
        <taxon>Eukaryota</taxon>
        <taxon>Metazoa</taxon>
        <taxon>Ecdysozoa</taxon>
        <taxon>Arthropoda</taxon>
        <taxon>Hexapoda</taxon>
        <taxon>Insecta</taxon>
        <taxon>Pterygota</taxon>
        <taxon>Neoptera</taxon>
        <taxon>Polyneoptera</taxon>
        <taxon>Phasmatodea</taxon>
        <taxon>Timematodea</taxon>
        <taxon>Timematoidea</taxon>
        <taxon>Timematidae</taxon>
        <taxon>Timema</taxon>
    </lineage>
</organism>
<proteinExistence type="inferred from homology"/>
<dbReference type="GO" id="GO:0002028">
    <property type="term" value="P:regulation of sodium ion transport"/>
    <property type="evidence" value="ECO:0007669"/>
    <property type="project" value="UniProtKB-UniRule"/>
</dbReference>
<evidence type="ECO:0000256" key="5">
    <source>
        <dbReference type="ARBA" id="ARBA00022989"/>
    </source>
</evidence>
<sequence>MIAARTVPSRLVDAVCACVNCISNSCNVGSVSWRLTVDADMRVNLHGWRVENYFRKSTLITPDQDPNPTLPVVVSPVYCEIVVTEHLAAQAPKFVYTSDELSTIERQVFDFLGYMWAPILANFFNIIFVIFGFYGAFQFRPKYIITDSDVLNLGTGSVSWWEVNGAGCRPIYPTNLTVDDPYPFRPLRPDKVMDCVLDYKYVETFHAALQCLLAPLWRYASARMLSGWESLGKGGLSAWTDLPQKPLQAAFIRRITLIQQNLYRVKALSLTAEGTDVMSYRSSVTGCLFSIADTRVNFLDDFESNRPEHLALHPMSVPSTGLGTSISYVPAWNTKHSHNKHIMNHVKVSPYDKIRSYRMFCNNGRLDGEIDRQVNASQRIVGCMWTIAKNEVVLKETKMAVYKTKSNKYGYKRNGSLNQTSLYSIEFSQQNVEDAIEFEEENNQFPDRPLSPRPMTPRRVKRRSVISRGSTSRTSQHDKRGSGTYNNTMRHSHRSSYRRSNLQHQNPVTRLIEQQQNLDSSTTSNESANRLHYPGSSQADLITPTQQWKKSTGHTNPVYEQNSTQSLNDDDIYNNRPSSARSSYSNYHGTRPISGYRGPGNAYFMTSQATPQVPVSNVHKHNSHRNHAAFLCSGPPPYHVDGALLAPGCVCVTRALCGRRSQVWLLVVNACTLHGYLRPQWLSRPGHQKRKIDPNVIIPPTMGRRVRMSVATPRPVGQSVRRACWDEYAAANDCGVRFDLSLEKGPCSNNVPTQQFHALTYLQFYNSEQGLKLWNILPTSCCNSAADTPNQESNLNLPVISSLVHCESSALDVAITDSEEIFLQ</sequence>
<feature type="transmembrane region" description="Helical" evidence="7">
    <location>
        <begin position="111"/>
        <end position="137"/>
    </location>
</feature>
<dbReference type="Pfam" id="PF05640">
    <property type="entry name" value="NKAIN"/>
    <property type="match status" value="1"/>
</dbReference>
<accession>A0A7R9HSU0</accession>
<evidence type="ECO:0000256" key="1">
    <source>
        <dbReference type="ARBA" id="ARBA00004651"/>
    </source>
</evidence>
<dbReference type="InterPro" id="IPR008516">
    <property type="entry name" value="Na/K-Atpase_Interacting"/>
</dbReference>
<dbReference type="EMBL" id="OB794929">
    <property type="protein sequence ID" value="CAD7431351.1"/>
    <property type="molecule type" value="Genomic_DNA"/>
</dbReference>
<feature type="region of interest" description="Disordered" evidence="8">
    <location>
        <begin position="440"/>
        <end position="503"/>
    </location>
</feature>
<feature type="compositionally biased region" description="Basic residues" evidence="8">
    <location>
        <begin position="456"/>
        <end position="465"/>
    </location>
</feature>
<comment type="subcellular location">
    <subcellularLocation>
        <location evidence="1 7">Cell membrane</location>
        <topology evidence="1 7">Multi-pass membrane protein</topology>
    </subcellularLocation>
</comment>
<feature type="compositionally biased region" description="Polar residues" evidence="8">
    <location>
        <begin position="575"/>
        <end position="587"/>
    </location>
</feature>
<keyword evidence="6 7" id="KW-0472">Membrane</keyword>
<keyword evidence="5 7" id="KW-1133">Transmembrane helix</keyword>
<evidence type="ECO:0000256" key="4">
    <source>
        <dbReference type="ARBA" id="ARBA00022692"/>
    </source>
</evidence>
<reference evidence="9" key="1">
    <citation type="submission" date="2020-11" db="EMBL/GenBank/DDBJ databases">
        <authorList>
            <person name="Tran Van P."/>
        </authorList>
    </citation>
    <scope>NUCLEOTIDE SEQUENCE</scope>
</reference>
<name>A0A7R9HSU0_9NEOP</name>
<feature type="region of interest" description="Disordered" evidence="8">
    <location>
        <begin position="516"/>
        <end position="587"/>
    </location>
</feature>
<keyword evidence="4 7" id="KW-0812">Transmembrane</keyword>